<dbReference type="RefSeq" id="WP_088272795.1">
    <property type="nucleotide sequence ID" value="NZ_BORD01000005.1"/>
</dbReference>
<name>A0ABN5AGM1_9BACI</name>
<dbReference type="InterPro" id="IPR001387">
    <property type="entry name" value="Cro/C1-type_HTH"/>
</dbReference>
<dbReference type="Proteomes" id="UP000196877">
    <property type="component" value="Chromosome"/>
</dbReference>
<gene>
    <name evidence="2" type="ORF">S101395_01881</name>
</gene>
<evidence type="ECO:0000313" key="3">
    <source>
        <dbReference type="Proteomes" id="UP000196877"/>
    </source>
</evidence>
<reference evidence="2 3" key="1">
    <citation type="submission" date="2017-06" db="EMBL/GenBank/DDBJ databases">
        <title>Genome sequence of Bacillus sonorensis strain SRCM101395.</title>
        <authorList>
            <person name="Cho S.H."/>
        </authorList>
    </citation>
    <scope>NUCLEOTIDE SEQUENCE [LARGE SCALE GENOMIC DNA]</scope>
    <source>
        <strain evidence="2 3">SRCM101395</strain>
    </source>
</reference>
<accession>A0ABN5AGM1</accession>
<evidence type="ECO:0000259" key="1">
    <source>
        <dbReference type="PROSITE" id="PS50943"/>
    </source>
</evidence>
<sequence length="75" mass="8737">MNKNLQLVKMRNQKGLTQKQVSELIEIDRSYYTKIENGQTPSVKVAKRLAKIFDINWTIFFEDLCAKNAQRSDST</sequence>
<feature type="domain" description="HTH cro/C1-type" evidence="1">
    <location>
        <begin position="7"/>
        <end position="60"/>
    </location>
</feature>
<dbReference type="Pfam" id="PF01381">
    <property type="entry name" value="HTH_3"/>
    <property type="match status" value="1"/>
</dbReference>
<dbReference type="CDD" id="cd00093">
    <property type="entry name" value="HTH_XRE"/>
    <property type="match status" value="1"/>
</dbReference>
<dbReference type="SMART" id="SM00530">
    <property type="entry name" value="HTH_XRE"/>
    <property type="match status" value="1"/>
</dbReference>
<organism evidence="2 3">
    <name type="scientific">Bacillus sonorensis</name>
    <dbReference type="NCBI Taxonomy" id="119858"/>
    <lineage>
        <taxon>Bacteria</taxon>
        <taxon>Bacillati</taxon>
        <taxon>Bacillota</taxon>
        <taxon>Bacilli</taxon>
        <taxon>Bacillales</taxon>
        <taxon>Bacillaceae</taxon>
        <taxon>Bacillus</taxon>
    </lineage>
</organism>
<protein>
    <recommendedName>
        <fullName evidence="1">HTH cro/C1-type domain-containing protein</fullName>
    </recommendedName>
</protein>
<keyword evidence="3" id="KW-1185">Reference proteome</keyword>
<dbReference type="EMBL" id="CP021920">
    <property type="protein sequence ID" value="ASB88389.1"/>
    <property type="molecule type" value="Genomic_DNA"/>
</dbReference>
<dbReference type="InterPro" id="IPR010982">
    <property type="entry name" value="Lambda_DNA-bd_dom_sf"/>
</dbReference>
<evidence type="ECO:0000313" key="2">
    <source>
        <dbReference type="EMBL" id="ASB88389.1"/>
    </source>
</evidence>
<dbReference type="PROSITE" id="PS50943">
    <property type="entry name" value="HTH_CROC1"/>
    <property type="match status" value="1"/>
</dbReference>
<dbReference type="SUPFAM" id="SSF47413">
    <property type="entry name" value="lambda repressor-like DNA-binding domains"/>
    <property type="match status" value="1"/>
</dbReference>
<dbReference type="Gene3D" id="1.10.260.40">
    <property type="entry name" value="lambda repressor-like DNA-binding domains"/>
    <property type="match status" value="1"/>
</dbReference>
<proteinExistence type="predicted"/>